<organism evidence="2 3">
    <name type="scientific">Chloropicon roscoffensis</name>
    <dbReference type="NCBI Taxonomy" id="1461544"/>
    <lineage>
        <taxon>Eukaryota</taxon>
        <taxon>Viridiplantae</taxon>
        <taxon>Chlorophyta</taxon>
        <taxon>Chloropicophyceae</taxon>
        <taxon>Chloropicales</taxon>
        <taxon>Chloropicaceae</taxon>
        <taxon>Chloropicon</taxon>
    </lineage>
</organism>
<feature type="region of interest" description="Disordered" evidence="1">
    <location>
        <begin position="1"/>
        <end position="20"/>
    </location>
</feature>
<evidence type="ECO:0000256" key="1">
    <source>
        <dbReference type="SAM" id="MobiDB-lite"/>
    </source>
</evidence>
<sequence>MEDGDRGSHGGQVGCTSMGVEDEGDLFTRDVSASILAQVKENIRKQERRKTRRDFTAKAKTVETKEKGLDLDLKLNVDLSLEFEGGARRFVASRASRPVFSSRTPPPSAKEYFKIVRVPDREDLDEDLEENRPKDHLEDGKNSVHDTCFSVYDGDTEYRRGVTLYSEAKPDHAGGFYVYDTVEECLLNHERFPAGSAKEGAGGWRRAIARVVAWSDDDGGGAGLGSADFAIRYGGKRVFSYVRLVGVLPFPAGREALASGRECGPAAQRRMRVVKARAETISLKEEVERMEERLRVGRLMQACRQEG</sequence>
<evidence type="ECO:0000313" key="3">
    <source>
        <dbReference type="Proteomes" id="UP001472866"/>
    </source>
</evidence>
<dbReference type="Proteomes" id="UP001472866">
    <property type="component" value="Chromosome 17"/>
</dbReference>
<proteinExistence type="predicted"/>
<name>A0AAX4PL02_9CHLO</name>
<reference evidence="2 3" key="1">
    <citation type="submission" date="2024-03" db="EMBL/GenBank/DDBJ databases">
        <title>Complete genome sequence of the green alga Chloropicon roscoffensis RCC1871.</title>
        <authorList>
            <person name="Lemieux C."/>
            <person name="Pombert J.-F."/>
            <person name="Otis C."/>
            <person name="Turmel M."/>
        </authorList>
    </citation>
    <scope>NUCLEOTIDE SEQUENCE [LARGE SCALE GENOMIC DNA]</scope>
    <source>
        <strain evidence="2 3">RCC1871</strain>
    </source>
</reference>
<evidence type="ECO:0000313" key="2">
    <source>
        <dbReference type="EMBL" id="WZN67064.1"/>
    </source>
</evidence>
<gene>
    <name evidence="2" type="ORF">HKI87_17g86360</name>
</gene>
<keyword evidence="3" id="KW-1185">Reference proteome</keyword>
<accession>A0AAX4PL02</accession>
<protein>
    <submittedName>
        <fullName evidence="2">Uncharacterized protein</fullName>
    </submittedName>
</protein>
<dbReference type="AlphaFoldDB" id="A0AAX4PL02"/>
<dbReference type="EMBL" id="CP151517">
    <property type="protein sequence ID" value="WZN67064.1"/>
    <property type="molecule type" value="Genomic_DNA"/>
</dbReference>